<evidence type="ECO:0008006" key="3">
    <source>
        <dbReference type="Google" id="ProtNLM"/>
    </source>
</evidence>
<name>A0A5B8U784_9ACTN</name>
<proteinExistence type="predicted"/>
<evidence type="ECO:0000313" key="1">
    <source>
        <dbReference type="EMBL" id="QEC48963.1"/>
    </source>
</evidence>
<keyword evidence="2" id="KW-1185">Reference proteome</keyword>
<dbReference type="Proteomes" id="UP000321805">
    <property type="component" value="Chromosome"/>
</dbReference>
<dbReference type="RefSeq" id="WP_146921088.1">
    <property type="nucleotide sequence ID" value="NZ_CP042430.1"/>
</dbReference>
<protein>
    <recommendedName>
        <fullName evidence="3">DNA-binding protein</fullName>
    </recommendedName>
</protein>
<organism evidence="1 2">
    <name type="scientific">Baekduia soli</name>
    <dbReference type="NCBI Taxonomy" id="496014"/>
    <lineage>
        <taxon>Bacteria</taxon>
        <taxon>Bacillati</taxon>
        <taxon>Actinomycetota</taxon>
        <taxon>Thermoleophilia</taxon>
        <taxon>Solirubrobacterales</taxon>
        <taxon>Baekduiaceae</taxon>
        <taxon>Baekduia</taxon>
    </lineage>
</organism>
<dbReference type="AlphaFoldDB" id="A0A5B8U784"/>
<accession>A0A5B8U784</accession>
<evidence type="ECO:0000313" key="2">
    <source>
        <dbReference type="Proteomes" id="UP000321805"/>
    </source>
</evidence>
<dbReference type="EMBL" id="CP042430">
    <property type="protein sequence ID" value="QEC48963.1"/>
    <property type="molecule type" value="Genomic_DNA"/>
</dbReference>
<dbReference type="KEGG" id="bsol:FSW04_16210"/>
<reference evidence="1 2" key="1">
    <citation type="journal article" date="2018" name="J. Microbiol.">
        <title>Baekduia soli gen. nov., sp. nov., a novel bacterium isolated from the soil of Baekdu Mountain and proposal of a novel family name, Baekduiaceae fam. nov.</title>
        <authorList>
            <person name="An D.S."/>
            <person name="Siddiqi M.Z."/>
            <person name="Kim K.H."/>
            <person name="Yu H.S."/>
            <person name="Im W.T."/>
        </authorList>
    </citation>
    <scope>NUCLEOTIDE SEQUENCE [LARGE SCALE GENOMIC DNA]</scope>
    <source>
        <strain evidence="1 2">BR7-21</strain>
    </source>
</reference>
<sequence length="74" mass="7831">MGRRQIDVPVPALALRRAEAAAALGVSVEVFDIHVRPHVPTARVGGVVVYSVTGLANWLDTNASAITDDLRRAA</sequence>
<gene>
    <name evidence="1" type="ORF">FSW04_16210</name>
</gene>